<feature type="binding site" evidence="6">
    <location>
        <position position="159"/>
    </location>
    <ligand>
        <name>S-adenosyl-L-methionine</name>
        <dbReference type="ChEBI" id="CHEBI:59789"/>
    </ligand>
</feature>
<feature type="binding site" evidence="6">
    <location>
        <position position="151"/>
    </location>
    <ligand>
        <name>S-adenosyl-L-methionine</name>
        <dbReference type="ChEBI" id="CHEBI:59789"/>
    </ligand>
</feature>
<sequence length="186" mass="20217">MPRTNDKTPRLRAHPLPDPFHIVLVEPEIPPNTGNIARLGAATGSPLHLVGPLGFRIDEHSVRRAGVDYWHLVDVRRHLDFSHFLHAFAKEGEKEGAPRAQPGKLHLFSAVARRSYIEADFAPGDALVFGRESVGLPEELLEAHADRVVAIPTLGAVRSLNLANAVGIALFEALRKVGALDATFLG</sequence>
<dbReference type="PANTHER" id="PTHR42971">
    <property type="entry name" value="TRNA (CYTIDINE(34)-2'-O)-METHYLTRANSFERASE"/>
    <property type="match status" value="1"/>
</dbReference>
<keyword evidence="5 6" id="KW-0819">tRNA processing</keyword>
<keyword evidence="2 6" id="KW-0489">Methyltransferase</keyword>
<organism evidence="8 9">
    <name type="scientific">Pendulispora albinea</name>
    <dbReference type="NCBI Taxonomy" id="2741071"/>
    <lineage>
        <taxon>Bacteria</taxon>
        <taxon>Pseudomonadati</taxon>
        <taxon>Myxococcota</taxon>
        <taxon>Myxococcia</taxon>
        <taxon>Myxococcales</taxon>
        <taxon>Sorangiineae</taxon>
        <taxon>Pendulisporaceae</taxon>
        <taxon>Pendulispora</taxon>
    </lineage>
</organism>
<accession>A0ABZ2LSJ6</accession>
<protein>
    <recommendedName>
        <fullName evidence="6">Putative tRNA (cytidine(34)-2'-O)-methyltransferase</fullName>
        <ecNumber evidence="6">2.1.1.207</ecNumber>
    </recommendedName>
    <alternativeName>
        <fullName evidence="6">tRNA (cytidine/uridine-2'-O-)-methyltransferase</fullName>
    </alternativeName>
</protein>
<feature type="domain" description="tRNA/rRNA methyltransferase SpoU type" evidence="7">
    <location>
        <begin position="20"/>
        <end position="171"/>
    </location>
</feature>
<proteinExistence type="inferred from homology"/>
<name>A0ABZ2LSJ6_9BACT</name>
<evidence type="ECO:0000256" key="2">
    <source>
        <dbReference type="ARBA" id="ARBA00022603"/>
    </source>
</evidence>
<comment type="catalytic activity">
    <reaction evidence="6">
        <text>5-carboxymethylaminomethyluridine(34) in tRNA(Leu) + S-adenosyl-L-methionine = 5-carboxymethylaminomethyl-2'-O-methyluridine(34) in tRNA(Leu) + S-adenosyl-L-homocysteine + H(+)</text>
        <dbReference type="Rhea" id="RHEA:43088"/>
        <dbReference type="Rhea" id="RHEA-COMP:10333"/>
        <dbReference type="Rhea" id="RHEA-COMP:10334"/>
        <dbReference type="ChEBI" id="CHEBI:15378"/>
        <dbReference type="ChEBI" id="CHEBI:57856"/>
        <dbReference type="ChEBI" id="CHEBI:59789"/>
        <dbReference type="ChEBI" id="CHEBI:74508"/>
        <dbReference type="ChEBI" id="CHEBI:74511"/>
        <dbReference type="EC" id="2.1.1.207"/>
    </reaction>
</comment>
<dbReference type="InterPro" id="IPR029028">
    <property type="entry name" value="Alpha/beta_knot_MTases"/>
</dbReference>
<dbReference type="HAMAP" id="MF_01885">
    <property type="entry name" value="tRNA_methyltr_TrmL"/>
    <property type="match status" value="1"/>
</dbReference>
<comment type="similarity">
    <text evidence="6">Belongs to the class IV-like SAM-binding methyltransferase superfamily. RNA methyltransferase TrmH family. TrmL subfamily.</text>
</comment>
<comment type="subcellular location">
    <subcellularLocation>
        <location evidence="6">Cytoplasm</location>
    </subcellularLocation>
</comment>
<dbReference type="CDD" id="cd18094">
    <property type="entry name" value="SpoU-like_TrmL"/>
    <property type="match status" value="1"/>
</dbReference>
<dbReference type="EC" id="2.1.1.207" evidence="6"/>
<dbReference type="PANTHER" id="PTHR42971:SF1">
    <property type="entry name" value="TRNA (CYTIDINE(34)-2'-O)-METHYLTRANSFERASE"/>
    <property type="match status" value="1"/>
</dbReference>
<comment type="catalytic activity">
    <reaction evidence="6">
        <text>cytidine(34) in tRNA + S-adenosyl-L-methionine = 2'-O-methylcytidine(34) in tRNA + S-adenosyl-L-homocysteine + H(+)</text>
        <dbReference type="Rhea" id="RHEA:43084"/>
        <dbReference type="Rhea" id="RHEA-COMP:10331"/>
        <dbReference type="Rhea" id="RHEA-COMP:10332"/>
        <dbReference type="ChEBI" id="CHEBI:15378"/>
        <dbReference type="ChEBI" id="CHEBI:57856"/>
        <dbReference type="ChEBI" id="CHEBI:59789"/>
        <dbReference type="ChEBI" id="CHEBI:74495"/>
        <dbReference type="ChEBI" id="CHEBI:82748"/>
        <dbReference type="EC" id="2.1.1.207"/>
    </reaction>
</comment>
<evidence type="ECO:0000256" key="3">
    <source>
        <dbReference type="ARBA" id="ARBA00022679"/>
    </source>
</evidence>
<reference evidence="8 9" key="1">
    <citation type="submission" date="2021-12" db="EMBL/GenBank/DDBJ databases">
        <title>Discovery of the Pendulisporaceae a myxobacterial family with distinct sporulation behavior and unique specialized metabolism.</title>
        <authorList>
            <person name="Garcia R."/>
            <person name="Popoff A."/>
            <person name="Bader C.D."/>
            <person name="Loehr J."/>
            <person name="Walesch S."/>
            <person name="Walt C."/>
            <person name="Boldt J."/>
            <person name="Bunk B."/>
            <person name="Haeckl F.J.F.P.J."/>
            <person name="Gunesch A.P."/>
            <person name="Birkelbach J."/>
            <person name="Nuebel U."/>
            <person name="Pietschmann T."/>
            <person name="Bach T."/>
            <person name="Mueller R."/>
        </authorList>
    </citation>
    <scope>NUCLEOTIDE SEQUENCE [LARGE SCALE GENOMIC DNA]</scope>
    <source>
        <strain evidence="8 9">MSr11954</strain>
    </source>
</reference>
<evidence type="ECO:0000256" key="1">
    <source>
        <dbReference type="ARBA" id="ARBA00022490"/>
    </source>
</evidence>
<evidence type="ECO:0000256" key="6">
    <source>
        <dbReference type="HAMAP-Rule" id="MF_01885"/>
    </source>
</evidence>
<dbReference type="Pfam" id="PF00588">
    <property type="entry name" value="SpoU_methylase"/>
    <property type="match status" value="1"/>
</dbReference>
<keyword evidence="3 6" id="KW-0808">Transferase</keyword>
<evidence type="ECO:0000256" key="4">
    <source>
        <dbReference type="ARBA" id="ARBA00022691"/>
    </source>
</evidence>
<comment type="caution">
    <text evidence="6">Lacks conserved residue(s) required for the propagation of feature annotation.</text>
</comment>
<evidence type="ECO:0000313" key="8">
    <source>
        <dbReference type="EMBL" id="WXB13879.1"/>
    </source>
</evidence>
<dbReference type="SUPFAM" id="SSF75217">
    <property type="entry name" value="alpha/beta knot"/>
    <property type="match status" value="1"/>
</dbReference>
<gene>
    <name evidence="8" type="ORF">LZC94_39360</name>
</gene>
<feature type="binding site" evidence="6">
    <location>
        <position position="130"/>
    </location>
    <ligand>
        <name>S-adenosyl-L-methionine</name>
        <dbReference type="ChEBI" id="CHEBI:59789"/>
    </ligand>
</feature>
<dbReference type="Proteomes" id="UP001370348">
    <property type="component" value="Chromosome"/>
</dbReference>
<keyword evidence="1 6" id="KW-0963">Cytoplasm</keyword>
<keyword evidence="4 6" id="KW-0949">S-adenosyl-L-methionine</keyword>
<dbReference type="PIRSF" id="PIRSF029256">
    <property type="entry name" value="SpoU_TrmH_prd"/>
    <property type="match status" value="1"/>
</dbReference>
<keyword evidence="9" id="KW-1185">Reference proteome</keyword>
<dbReference type="InterPro" id="IPR029026">
    <property type="entry name" value="tRNA_m1G_MTases_N"/>
</dbReference>
<evidence type="ECO:0000259" key="7">
    <source>
        <dbReference type="Pfam" id="PF00588"/>
    </source>
</evidence>
<dbReference type="InterPro" id="IPR001537">
    <property type="entry name" value="SpoU_MeTrfase"/>
</dbReference>
<evidence type="ECO:0000256" key="5">
    <source>
        <dbReference type="ARBA" id="ARBA00022694"/>
    </source>
</evidence>
<dbReference type="EMBL" id="CP089984">
    <property type="protein sequence ID" value="WXB13879.1"/>
    <property type="molecule type" value="Genomic_DNA"/>
</dbReference>
<dbReference type="InterPro" id="IPR016914">
    <property type="entry name" value="TrmL"/>
</dbReference>
<comment type="function">
    <text evidence="6">Could methylate the ribose at the nucleotide 34 wobble position in tRNA.</text>
</comment>
<dbReference type="RefSeq" id="WP_394823498.1">
    <property type="nucleotide sequence ID" value="NZ_CP089984.1"/>
</dbReference>
<dbReference type="Gene3D" id="3.40.1280.10">
    <property type="match status" value="1"/>
</dbReference>
<evidence type="ECO:0000313" key="9">
    <source>
        <dbReference type="Proteomes" id="UP001370348"/>
    </source>
</evidence>